<protein>
    <recommendedName>
        <fullName evidence="4">DUF4283 domain-containing protein</fullName>
    </recommendedName>
</protein>
<dbReference type="Proteomes" id="UP001153076">
    <property type="component" value="Unassembled WGS sequence"/>
</dbReference>
<keyword evidence="3" id="KW-1185">Reference proteome</keyword>
<comment type="caution">
    <text evidence="2">The sequence shown here is derived from an EMBL/GenBank/DDBJ whole genome shotgun (WGS) entry which is preliminary data.</text>
</comment>
<accession>A0A9Q1Q826</accession>
<sequence>MPATADDGGHSNCQYETTVDGTPSKSGLGRDEVESQSQANTNIQEIGAQTGVRTQLKSSYASLVDPEEGQNDTAVKIEYWANSILCGVVGSNPPLEYWGMDNLSKLASLLGIPIKTDKVTKEKSAVQFARLLIEMSIEGPFSDYIEFINDKEVVERQAMKYEWKPVKCQHCKMLGHDDMVCRKKKKRVRRTTHRPLTVTTERLPEQNSFMALLEEEAPPGPSRRDGGIAPNG</sequence>
<feature type="compositionally biased region" description="Polar residues" evidence="1">
    <location>
        <begin position="11"/>
        <end position="25"/>
    </location>
</feature>
<dbReference type="OrthoDB" id="425619at2759"/>
<feature type="region of interest" description="Disordered" evidence="1">
    <location>
        <begin position="1"/>
        <end position="47"/>
    </location>
</feature>
<dbReference type="PANTHER" id="PTHR31286">
    <property type="entry name" value="GLYCINE-RICH CELL WALL STRUCTURAL PROTEIN 1.8-LIKE"/>
    <property type="match status" value="1"/>
</dbReference>
<dbReference type="AlphaFoldDB" id="A0A9Q1Q826"/>
<evidence type="ECO:0000256" key="1">
    <source>
        <dbReference type="SAM" id="MobiDB-lite"/>
    </source>
</evidence>
<dbReference type="PANTHER" id="PTHR31286:SF165">
    <property type="entry name" value="DUF4283 DOMAIN-CONTAINING PROTEIN"/>
    <property type="match status" value="1"/>
</dbReference>
<gene>
    <name evidence="2" type="ORF">Cgig2_010005</name>
</gene>
<evidence type="ECO:0000313" key="2">
    <source>
        <dbReference type="EMBL" id="KAJ8432403.1"/>
    </source>
</evidence>
<dbReference type="InterPro" id="IPR040256">
    <property type="entry name" value="At4g02000-like"/>
</dbReference>
<feature type="compositionally biased region" description="Polar residues" evidence="1">
    <location>
        <begin position="35"/>
        <end position="44"/>
    </location>
</feature>
<evidence type="ECO:0008006" key="4">
    <source>
        <dbReference type="Google" id="ProtNLM"/>
    </source>
</evidence>
<dbReference type="EMBL" id="JAKOGI010000609">
    <property type="protein sequence ID" value="KAJ8432403.1"/>
    <property type="molecule type" value="Genomic_DNA"/>
</dbReference>
<reference evidence="2" key="1">
    <citation type="submission" date="2022-04" db="EMBL/GenBank/DDBJ databases">
        <title>Carnegiea gigantea Genome sequencing and assembly v2.</title>
        <authorList>
            <person name="Copetti D."/>
            <person name="Sanderson M.J."/>
            <person name="Burquez A."/>
            <person name="Wojciechowski M.F."/>
        </authorList>
    </citation>
    <scope>NUCLEOTIDE SEQUENCE</scope>
    <source>
        <strain evidence="2">SGP5-SGP5p</strain>
        <tissue evidence="2">Aerial part</tissue>
    </source>
</reference>
<name>A0A9Q1Q826_9CARY</name>
<proteinExistence type="predicted"/>
<feature type="region of interest" description="Disordered" evidence="1">
    <location>
        <begin position="213"/>
        <end position="232"/>
    </location>
</feature>
<organism evidence="2 3">
    <name type="scientific">Carnegiea gigantea</name>
    <dbReference type="NCBI Taxonomy" id="171969"/>
    <lineage>
        <taxon>Eukaryota</taxon>
        <taxon>Viridiplantae</taxon>
        <taxon>Streptophyta</taxon>
        <taxon>Embryophyta</taxon>
        <taxon>Tracheophyta</taxon>
        <taxon>Spermatophyta</taxon>
        <taxon>Magnoliopsida</taxon>
        <taxon>eudicotyledons</taxon>
        <taxon>Gunneridae</taxon>
        <taxon>Pentapetalae</taxon>
        <taxon>Caryophyllales</taxon>
        <taxon>Cactineae</taxon>
        <taxon>Cactaceae</taxon>
        <taxon>Cactoideae</taxon>
        <taxon>Echinocereeae</taxon>
        <taxon>Carnegiea</taxon>
    </lineage>
</organism>
<evidence type="ECO:0000313" key="3">
    <source>
        <dbReference type="Proteomes" id="UP001153076"/>
    </source>
</evidence>